<evidence type="ECO:0000313" key="3">
    <source>
        <dbReference type="Proteomes" id="UP000441523"/>
    </source>
</evidence>
<dbReference type="EMBL" id="VZZJ01000008">
    <property type="protein sequence ID" value="KAB1073435.1"/>
    <property type="molecule type" value="Genomic_DNA"/>
</dbReference>
<comment type="caution">
    <text evidence="2">The sequence shown here is derived from an EMBL/GenBank/DDBJ whole genome shotgun (WGS) entry which is preliminary data.</text>
</comment>
<feature type="compositionally biased region" description="Basic residues" evidence="1">
    <location>
        <begin position="66"/>
        <end position="75"/>
    </location>
</feature>
<sequence>MPNPPSHVLDRAETRAARAADRDHVAQAAWMEPENQQRTRDERPEPLRALRLERERQQQGESSITSHRRSTACGA</sequence>
<keyword evidence="3" id="KW-1185">Reference proteome</keyword>
<feature type="compositionally biased region" description="Basic and acidic residues" evidence="1">
    <location>
        <begin position="35"/>
        <end position="58"/>
    </location>
</feature>
<dbReference type="Proteomes" id="UP000441523">
    <property type="component" value="Unassembled WGS sequence"/>
</dbReference>
<evidence type="ECO:0000313" key="2">
    <source>
        <dbReference type="EMBL" id="KAB1073435.1"/>
    </source>
</evidence>
<accession>A0A6N6MSF7</accession>
<name>A0A6N6MSF7_9HYPH</name>
<dbReference type="AlphaFoldDB" id="A0A6N6MSF7"/>
<gene>
    <name evidence="2" type="ORF">F6X51_11880</name>
</gene>
<evidence type="ECO:0000256" key="1">
    <source>
        <dbReference type="SAM" id="MobiDB-lite"/>
    </source>
</evidence>
<reference evidence="2 3" key="1">
    <citation type="submission" date="2019-09" db="EMBL/GenBank/DDBJ databases">
        <title>YIM 132548 draft genome.</title>
        <authorList>
            <person name="Jiang L."/>
        </authorList>
    </citation>
    <scope>NUCLEOTIDE SEQUENCE [LARGE SCALE GENOMIC DNA]</scope>
    <source>
        <strain evidence="2 3">YIM 132548</strain>
    </source>
</reference>
<organism evidence="2 3">
    <name type="scientific">Methylobacterium planeticum</name>
    <dbReference type="NCBI Taxonomy" id="2615211"/>
    <lineage>
        <taxon>Bacteria</taxon>
        <taxon>Pseudomonadati</taxon>
        <taxon>Pseudomonadota</taxon>
        <taxon>Alphaproteobacteria</taxon>
        <taxon>Hyphomicrobiales</taxon>
        <taxon>Methylobacteriaceae</taxon>
        <taxon>Methylobacterium</taxon>
    </lineage>
</organism>
<feature type="region of interest" description="Disordered" evidence="1">
    <location>
        <begin position="1"/>
        <end position="75"/>
    </location>
</feature>
<proteinExistence type="predicted"/>
<protein>
    <submittedName>
        <fullName evidence="2">Uncharacterized protein</fullName>
    </submittedName>
</protein>
<feature type="compositionally biased region" description="Basic and acidic residues" evidence="1">
    <location>
        <begin position="8"/>
        <end position="25"/>
    </location>
</feature>